<evidence type="ECO:0000256" key="5">
    <source>
        <dbReference type="ARBA" id="ARBA00023274"/>
    </source>
</evidence>
<accession>A0A933GLM0</accession>
<keyword evidence="3 8" id="KW-0694">RNA-binding</keyword>
<evidence type="ECO:0000313" key="12">
    <source>
        <dbReference type="EMBL" id="MBI4596148.1"/>
    </source>
</evidence>
<dbReference type="NCBIfam" id="TIGR01044">
    <property type="entry name" value="rplV_bact"/>
    <property type="match status" value="1"/>
</dbReference>
<dbReference type="PANTHER" id="PTHR13501:SF8">
    <property type="entry name" value="LARGE RIBOSOMAL SUBUNIT PROTEIN UL22M"/>
    <property type="match status" value="1"/>
</dbReference>
<evidence type="ECO:0000256" key="11">
    <source>
        <dbReference type="RuleBase" id="RU004008"/>
    </source>
</evidence>
<dbReference type="SUPFAM" id="SSF54843">
    <property type="entry name" value="Ribosomal protein L22"/>
    <property type="match status" value="1"/>
</dbReference>
<protein>
    <recommendedName>
        <fullName evidence="7 8">Large ribosomal subunit protein uL22</fullName>
    </recommendedName>
</protein>
<dbReference type="FunFam" id="3.90.470.10:FF:000011">
    <property type="entry name" value="50S ribosomal protein L22"/>
    <property type="match status" value="1"/>
</dbReference>
<comment type="subunit">
    <text evidence="8 10">Part of the 50S ribosomal subunit.</text>
</comment>
<dbReference type="GO" id="GO:0003735">
    <property type="term" value="F:structural constituent of ribosome"/>
    <property type="evidence" value="ECO:0007669"/>
    <property type="project" value="InterPro"/>
</dbReference>
<dbReference type="AlphaFoldDB" id="A0A933GLM0"/>
<comment type="similarity">
    <text evidence="1 8 9">Belongs to the universal ribosomal protein uL22 family.</text>
</comment>
<evidence type="ECO:0000256" key="3">
    <source>
        <dbReference type="ARBA" id="ARBA00022884"/>
    </source>
</evidence>
<evidence type="ECO:0000256" key="4">
    <source>
        <dbReference type="ARBA" id="ARBA00022980"/>
    </source>
</evidence>
<comment type="function">
    <text evidence="8">The globular domain of the protein is located near the polypeptide exit tunnel on the outside of the subunit, while an extended beta-hairpin is found that lines the wall of the exit tunnel in the center of the 70S ribosome.</text>
</comment>
<sequence>MEAKAILRYSRMSPRKARLVIDLVRGRGVNEALSILALTPKRSARVIEKVVKSALANAEEKKVEDVDSLVISKAWVDAGPTLKRFMPRARGRATPIRKRTSHIAIVLSND</sequence>
<dbReference type="Pfam" id="PF00237">
    <property type="entry name" value="Ribosomal_L22"/>
    <property type="match status" value="1"/>
</dbReference>
<evidence type="ECO:0000256" key="10">
    <source>
        <dbReference type="RuleBase" id="RU004006"/>
    </source>
</evidence>
<dbReference type="InterPro" id="IPR036394">
    <property type="entry name" value="Ribosomal_uL22_sf"/>
</dbReference>
<dbReference type="GO" id="GO:0022625">
    <property type="term" value="C:cytosolic large ribosomal subunit"/>
    <property type="evidence" value="ECO:0007669"/>
    <property type="project" value="TreeGrafter"/>
</dbReference>
<evidence type="ECO:0000256" key="2">
    <source>
        <dbReference type="ARBA" id="ARBA00022730"/>
    </source>
</evidence>
<evidence type="ECO:0000313" key="13">
    <source>
        <dbReference type="Proteomes" id="UP000772181"/>
    </source>
</evidence>
<comment type="caution">
    <text evidence="12">The sequence shown here is derived from an EMBL/GenBank/DDBJ whole genome shotgun (WGS) entry which is preliminary data.</text>
</comment>
<name>A0A933GLM0_UNCTE</name>
<dbReference type="GO" id="GO:0006412">
    <property type="term" value="P:translation"/>
    <property type="evidence" value="ECO:0007669"/>
    <property type="project" value="UniProtKB-UniRule"/>
</dbReference>
<comment type="function">
    <text evidence="8 11">This protein binds specifically to 23S rRNA; its binding is stimulated by other ribosomal proteins, e.g., L4, L17, and L20. It is important during the early stages of 50S assembly. It makes multiple contacts with different domains of the 23S rRNA in the assembled 50S subunit and ribosome.</text>
</comment>
<keyword evidence="4 8" id="KW-0689">Ribosomal protein</keyword>
<reference evidence="12" key="1">
    <citation type="submission" date="2020-07" db="EMBL/GenBank/DDBJ databases">
        <title>Huge and variable diversity of episymbiotic CPR bacteria and DPANN archaea in groundwater ecosystems.</title>
        <authorList>
            <person name="He C.Y."/>
            <person name="Keren R."/>
            <person name="Whittaker M."/>
            <person name="Farag I.F."/>
            <person name="Doudna J."/>
            <person name="Cate J.H.D."/>
            <person name="Banfield J.F."/>
        </authorList>
    </citation>
    <scope>NUCLEOTIDE SEQUENCE</scope>
    <source>
        <strain evidence="12">NC_groundwater_1482_Ag_S-0.65um_47_24</strain>
    </source>
</reference>
<dbReference type="GO" id="GO:0019843">
    <property type="term" value="F:rRNA binding"/>
    <property type="evidence" value="ECO:0007669"/>
    <property type="project" value="UniProtKB-UniRule"/>
</dbReference>
<evidence type="ECO:0000256" key="7">
    <source>
        <dbReference type="ARBA" id="ARBA00035207"/>
    </source>
</evidence>
<dbReference type="HAMAP" id="MF_01331_B">
    <property type="entry name" value="Ribosomal_uL22_B"/>
    <property type="match status" value="1"/>
</dbReference>
<dbReference type="CDD" id="cd00336">
    <property type="entry name" value="Ribosomal_L22"/>
    <property type="match status" value="1"/>
</dbReference>
<dbReference type="InterPro" id="IPR005727">
    <property type="entry name" value="Ribosomal_uL22_bac/chlpt-type"/>
</dbReference>
<dbReference type="InterPro" id="IPR047867">
    <property type="entry name" value="Ribosomal_uL22_bac/org-type"/>
</dbReference>
<dbReference type="EMBL" id="JACQWF010000322">
    <property type="protein sequence ID" value="MBI4596148.1"/>
    <property type="molecule type" value="Genomic_DNA"/>
</dbReference>
<comment type="function">
    <text evidence="6">This protein binds specifically to 23S rRNA; its binding is stimulated by other ribosomal proteins, e.g. L4, L17, and L20. It is important during the early stages of 50S assembly. It makes multiple contacts with different domains of the 23S rRNA in the assembled 50S subunit and ribosome.</text>
</comment>
<proteinExistence type="inferred from homology"/>
<organism evidence="12 13">
    <name type="scientific">Tectimicrobiota bacterium</name>
    <dbReference type="NCBI Taxonomy" id="2528274"/>
    <lineage>
        <taxon>Bacteria</taxon>
        <taxon>Pseudomonadati</taxon>
        <taxon>Nitrospinota/Tectimicrobiota group</taxon>
        <taxon>Candidatus Tectimicrobiota</taxon>
    </lineage>
</organism>
<dbReference type="PANTHER" id="PTHR13501">
    <property type="entry name" value="CHLOROPLAST 50S RIBOSOMAL PROTEIN L22-RELATED"/>
    <property type="match status" value="1"/>
</dbReference>
<evidence type="ECO:0000256" key="6">
    <source>
        <dbReference type="ARBA" id="ARBA00025084"/>
    </source>
</evidence>
<evidence type="ECO:0000256" key="9">
    <source>
        <dbReference type="RuleBase" id="RU004005"/>
    </source>
</evidence>
<dbReference type="Gene3D" id="3.90.470.10">
    <property type="entry name" value="Ribosomal protein L22/L17"/>
    <property type="match status" value="1"/>
</dbReference>
<keyword evidence="2 8" id="KW-0699">rRNA-binding</keyword>
<dbReference type="InterPro" id="IPR001063">
    <property type="entry name" value="Ribosomal_uL22"/>
</dbReference>
<evidence type="ECO:0000256" key="8">
    <source>
        <dbReference type="HAMAP-Rule" id="MF_01331"/>
    </source>
</evidence>
<gene>
    <name evidence="8 12" type="primary">rplV</name>
    <name evidence="12" type="ORF">HY730_07210</name>
</gene>
<evidence type="ECO:0000256" key="1">
    <source>
        <dbReference type="ARBA" id="ARBA00009451"/>
    </source>
</evidence>
<keyword evidence="5 8" id="KW-0687">Ribonucleoprotein</keyword>
<dbReference type="Proteomes" id="UP000772181">
    <property type="component" value="Unassembled WGS sequence"/>
</dbReference>